<proteinExistence type="inferred from homology"/>
<dbReference type="PANTHER" id="PTHR47990">
    <property type="entry name" value="2-OXOGLUTARATE (2OG) AND FE(II)-DEPENDENT OXYGENASE SUPERFAMILY PROTEIN-RELATED"/>
    <property type="match status" value="1"/>
</dbReference>
<keyword evidence="2" id="KW-0479">Metal-binding</keyword>
<keyword evidence="2" id="KW-0560">Oxidoreductase</keyword>
<dbReference type="AlphaFoldDB" id="A0A9P4X3S5"/>
<protein>
    <recommendedName>
        <fullName evidence="3">Fe2OG dioxygenase domain-containing protein</fullName>
    </recommendedName>
</protein>
<dbReference type="GO" id="GO:0046872">
    <property type="term" value="F:metal ion binding"/>
    <property type="evidence" value="ECO:0007669"/>
    <property type="project" value="UniProtKB-KW"/>
</dbReference>
<dbReference type="Pfam" id="PF14226">
    <property type="entry name" value="DIOX_N"/>
    <property type="match status" value="1"/>
</dbReference>
<dbReference type="InterPro" id="IPR005123">
    <property type="entry name" value="Oxoglu/Fe-dep_dioxygenase_dom"/>
</dbReference>
<gene>
    <name evidence="4" type="ORF">CFAM422_012711</name>
</gene>
<evidence type="ECO:0000256" key="1">
    <source>
        <dbReference type="ARBA" id="ARBA00008056"/>
    </source>
</evidence>
<dbReference type="InterPro" id="IPR050231">
    <property type="entry name" value="Iron_ascorbate_oxido_reductase"/>
</dbReference>
<feature type="domain" description="Fe2OG dioxygenase" evidence="3">
    <location>
        <begin position="178"/>
        <end position="318"/>
    </location>
</feature>
<comment type="similarity">
    <text evidence="1 2">Belongs to the iron/ascorbate-dependent oxidoreductase family.</text>
</comment>
<keyword evidence="2" id="KW-0408">Iron</keyword>
<keyword evidence="5" id="KW-1185">Reference proteome</keyword>
<name>A0A9P4X3S5_9HYPO</name>
<organism evidence="4 5">
    <name type="scientific">Trichoderma lentiforme</name>
    <dbReference type="NCBI Taxonomy" id="1567552"/>
    <lineage>
        <taxon>Eukaryota</taxon>
        <taxon>Fungi</taxon>
        <taxon>Dikarya</taxon>
        <taxon>Ascomycota</taxon>
        <taxon>Pezizomycotina</taxon>
        <taxon>Sordariomycetes</taxon>
        <taxon>Hypocreomycetidae</taxon>
        <taxon>Hypocreales</taxon>
        <taxon>Hypocreaceae</taxon>
        <taxon>Trichoderma</taxon>
    </lineage>
</organism>
<dbReference type="Gene3D" id="2.60.120.330">
    <property type="entry name" value="B-lactam Antibiotic, Isopenicillin N Synthase, Chain"/>
    <property type="match status" value="1"/>
</dbReference>
<evidence type="ECO:0000256" key="2">
    <source>
        <dbReference type="RuleBase" id="RU003682"/>
    </source>
</evidence>
<dbReference type="SUPFAM" id="SSF51197">
    <property type="entry name" value="Clavaminate synthase-like"/>
    <property type="match status" value="1"/>
</dbReference>
<accession>A0A9P4X3S5</accession>
<sequence>MFERLDFSNFYSTNTAEREGFCRQLVSSLKQFGFARLVNIGIPPSDIDGAFETVEQPRSREFFQLPLDQKLKSPHPPTATPHRGYSAFGIENVSAVSNHGTSVPRPLLKDMKESYDIGSPQDALYGNIWPPSGVHDTFQPTFTSFFTSCYRAELAILEAISVGLGLPRQTLSQLHSEQSNELRLTHYPAVPRGEFSHSTRIAAHTDFGTITLLFQDDLAQISPTFHALSLPQLAFMRKLLTFSLEMELPSGSGEFVDIESGGRYECILNVGDCLQMWTGLCSARHRVHLPSLLAQEDQTGPMQDTVDERFSIAYFAKPNRAASLRPLLYDIAKAKDVSFMTAGEFQQMRISGTY</sequence>
<dbReference type="Proteomes" id="UP000801864">
    <property type="component" value="Unassembled WGS sequence"/>
</dbReference>
<dbReference type="EMBL" id="QLNT01000032">
    <property type="protein sequence ID" value="KAF3056675.1"/>
    <property type="molecule type" value="Genomic_DNA"/>
</dbReference>
<dbReference type="PROSITE" id="PS51471">
    <property type="entry name" value="FE2OG_OXY"/>
    <property type="match status" value="1"/>
</dbReference>
<dbReference type="GO" id="GO:0044283">
    <property type="term" value="P:small molecule biosynthetic process"/>
    <property type="evidence" value="ECO:0007669"/>
    <property type="project" value="UniProtKB-ARBA"/>
</dbReference>
<dbReference type="GO" id="GO:0016491">
    <property type="term" value="F:oxidoreductase activity"/>
    <property type="evidence" value="ECO:0007669"/>
    <property type="project" value="UniProtKB-KW"/>
</dbReference>
<dbReference type="InterPro" id="IPR027443">
    <property type="entry name" value="IPNS-like_sf"/>
</dbReference>
<evidence type="ECO:0000259" key="3">
    <source>
        <dbReference type="PROSITE" id="PS51471"/>
    </source>
</evidence>
<evidence type="ECO:0000313" key="5">
    <source>
        <dbReference type="Proteomes" id="UP000801864"/>
    </source>
</evidence>
<comment type="caution">
    <text evidence="4">The sequence shown here is derived from an EMBL/GenBank/DDBJ whole genome shotgun (WGS) entry which is preliminary data.</text>
</comment>
<dbReference type="InterPro" id="IPR026992">
    <property type="entry name" value="DIOX_N"/>
</dbReference>
<evidence type="ECO:0000313" key="4">
    <source>
        <dbReference type="EMBL" id="KAF3056675.1"/>
    </source>
</evidence>
<reference evidence="4 5" key="1">
    <citation type="submission" date="2018-06" db="EMBL/GenBank/DDBJ databases">
        <title>Genome analysis of cellulolytic fungus Trichoderma lentiforme CFAM-422.</title>
        <authorList>
            <person name="Steindorff A.S."/>
            <person name="Formighieri E.F."/>
            <person name="Midorikawa G.E.O."/>
            <person name="Tamietti M.S."/>
            <person name="Ramos E.Z."/>
            <person name="Silva A.S."/>
            <person name="Bon E.P.S."/>
            <person name="Mendes T.D."/>
            <person name="Damaso M.C.T."/>
            <person name="Favaro L.C.L."/>
        </authorList>
    </citation>
    <scope>NUCLEOTIDE SEQUENCE [LARGE SCALE GENOMIC DNA]</scope>
    <source>
        <strain evidence="4 5">CFAM-422</strain>
    </source>
</reference>